<proteinExistence type="predicted"/>
<dbReference type="InterPro" id="IPR016181">
    <property type="entry name" value="Acyl_CoA_acyltransferase"/>
</dbReference>
<dbReference type="EMBL" id="CP101620">
    <property type="protein sequence ID" value="UTY39029.1"/>
    <property type="molecule type" value="Genomic_DNA"/>
</dbReference>
<feature type="domain" description="N-acetyltransferase" evidence="1">
    <location>
        <begin position="1"/>
        <end position="148"/>
    </location>
</feature>
<keyword evidence="3" id="KW-1185">Reference proteome</keyword>
<protein>
    <submittedName>
        <fullName evidence="2">GNAT family N-acetyltransferase</fullName>
    </submittedName>
</protein>
<dbReference type="InterPro" id="IPR000182">
    <property type="entry name" value="GNAT_dom"/>
</dbReference>
<dbReference type="Gene3D" id="3.40.630.30">
    <property type="match status" value="1"/>
</dbReference>
<accession>A0ABY5I3R4</accession>
<name>A0ABY5I3R4_9FIRM</name>
<evidence type="ECO:0000259" key="1">
    <source>
        <dbReference type="PROSITE" id="PS51186"/>
    </source>
</evidence>
<dbReference type="SUPFAM" id="SSF55729">
    <property type="entry name" value="Acyl-CoA N-acyltransferases (Nat)"/>
    <property type="match status" value="1"/>
</dbReference>
<dbReference type="Proteomes" id="UP001060112">
    <property type="component" value="Chromosome"/>
</dbReference>
<dbReference type="PROSITE" id="PS51186">
    <property type="entry name" value="GNAT"/>
    <property type="match status" value="1"/>
</dbReference>
<sequence length="182" mass="22250">MKKISLSQFDDVYALFQQSFVPSELRPYQYMKDLFQQGLFCIYACYSKQELQGAMIVWELKHCVYLENFAVHEKMRGQGLGSDLMKQFCQMYVNDFLFLEVEEPYDDFSRRRIQFYERMGFILNPYDYIQPTFRQGDQPVILNMMTYPEMMDEQKYQKIKKKYLKLCINKRENYESIRRKNY</sequence>
<dbReference type="CDD" id="cd04301">
    <property type="entry name" value="NAT_SF"/>
    <property type="match status" value="1"/>
</dbReference>
<organism evidence="2 3">
    <name type="scientific">Allocoprobacillus halotolerans</name>
    <dbReference type="NCBI Taxonomy" id="2944914"/>
    <lineage>
        <taxon>Bacteria</taxon>
        <taxon>Bacillati</taxon>
        <taxon>Bacillota</taxon>
        <taxon>Erysipelotrichia</taxon>
        <taxon>Erysipelotrichales</taxon>
        <taxon>Erysipelotrichaceae</taxon>
        <taxon>Allocoprobacillus</taxon>
    </lineage>
</organism>
<evidence type="ECO:0000313" key="3">
    <source>
        <dbReference type="Proteomes" id="UP001060112"/>
    </source>
</evidence>
<dbReference type="RefSeq" id="WP_290139847.1">
    <property type="nucleotide sequence ID" value="NZ_CP101620.1"/>
</dbReference>
<evidence type="ECO:0000313" key="2">
    <source>
        <dbReference type="EMBL" id="UTY39029.1"/>
    </source>
</evidence>
<reference evidence="2" key="1">
    <citation type="submission" date="2022-07" db="EMBL/GenBank/DDBJ databases">
        <title>Faecal culturing of patients with breast cancer.</title>
        <authorList>
            <person name="Teng N.M.Y."/>
            <person name="Kiu R."/>
            <person name="Evans R."/>
            <person name="Baker D.J."/>
            <person name="Zenner C."/>
            <person name="Robinson S.D."/>
            <person name="Hall L.J."/>
        </authorList>
    </citation>
    <scope>NUCLEOTIDE SEQUENCE</scope>
    <source>
        <strain evidence="2">LH1062</strain>
    </source>
</reference>
<dbReference type="Pfam" id="PF00583">
    <property type="entry name" value="Acetyltransf_1"/>
    <property type="match status" value="1"/>
</dbReference>
<gene>
    <name evidence="2" type="ORF">NMU03_15840</name>
</gene>